<proteinExistence type="predicted"/>
<dbReference type="GO" id="GO:0000981">
    <property type="term" value="F:DNA-binding transcription factor activity, RNA polymerase II-specific"/>
    <property type="evidence" value="ECO:0007669"/>
    <property type="project" value="TreeGrafter"/>
</dbReference>
<keyword evidence="3" id="KW-0238">DNA-binding</keyword>
<dbReference type="AlphaFoldDB" id="A0A1V6V171"/>
<comment type="caution">
    <text evidence="6">The sequence shown here is derived from an EMBL/GenBank/DDBJ whole genome shotgun (WGS) entry which is preliminary data.</text>
</comment>
<keyword evidence="2" id="KW-0805">Transcription regulation</keyword>
<dbReference type="CDD" id="cd12148">
    <property type="entry name" value="fungal_TF_MHR"/>
    <property type="match status" value="1"/>
</dbReference>
<keyword evidence="4" id="KW-0804">Transcription</keyword>
<sequence>MYLSPKYIDYTQFGTWYLRQDTSKRVKTVLVAKSDVSELRIPLFVIDVAALIKSAITEPLDPVTTPLRRGRKAPKFHLIRDSEYKLTEAKKSRRVEALEAKVDQLLGRVFNSQHTKHQPEVPLALSDPGLHSVPDKPRDVIDRGIVRFDDAVTLLESFRETLMPCFPFIFIAPEVTLAQLRAEKPLLLLAILKGSSYKNAATQQILEETFQTAVADQMIFAHNPSMDVLLGLLVALAWLQHQSQHERFSSYLHLAWSIVGDLRLDRLSETQSFYSRMAMSKVSSDENSSRHSVNEKRRALIGCYVLSSSRSTILQKDRMMTRLSYVEKHALELLSNAEISSDRYLIQLVRLQQIFERIDDAVVTTANPVREVDMHAFQTEINEYRTNLPATFSDNSLLQFHLHTLQLFLCQACLFDKHETANCSASSAPRSHAYSGLSPHFQSGHQPLDLSPFQVEFLNRGMTEAKKFFDYVFTFAPDTFRLISYTQWLQTGFNLVLSCKLAVTGAKYAPHSPHVRALCSALNMPHILRAVLQRIQWLSKDRVAVDGKQHSKYFYEAWLWHILEWFEQKYHLVPSEDTTQTPPGLPDGGLGPSTLANSATSQDFPLIGENYGPTQVAQVDDTALWPEFFWNISTDDILNGYMGFPDMPYPTLQPGYDVPLP</sequence>
<evidence type="ECO:0008006" key="8">
    <source>
        <dbReference type="Google" id="ProtNLM"/>
    </source>
</evidence>
<comment type="subcellular location">
    <subcellularLocation>
        <location evidence="1">Nucleus</location>
    </subcellularLocation>
</comment>
<dbReference type="STRING" id="36646.A0A1V6V171"/>
<evidence type="ECO:0000256" key="5">
    <source>
        <dbReference type="ARBA" id="ARBA00023242"/>
    </source>
</evidence>
<dbReference type="Proteomes" id="UP000191500">
    <property type="component" value="Unassembled WGS sequence"/>
</dbReference>
<dbReference type="InterPro" id="IPR051089">
    <property type="entry name" value="prtT"/>
</dbReference>
<gene>
    <name evidence="6" type="ORF">PENCOP_c002G06417</name>
</gene>
<evidence type="ECO:0000313" key="7">
    <source>
        <dbReference type="Proteomes" id="UP000191500"/>
    </source>
</evidence>
<keyword evidence="7" id="KW-1185">Reference proteome</keyword>
<evidence type="ECO:0000256" key="4">
    <source>
        <dbReference type="ARBA" id="ARBA00023163"/>
    </source>
</evidence>
<accession>A0A1V6V171</accession>
<keyword evidence="5" id="KW-0539">Nucleus</keyword>
<evidence type="ECO:0000313" key="6">
    <source>
        <dbReference type="EMBL" id="OQE44415.1"/>
    </source>
</evidence>
<evidence type="ECO:0000256" key="3">
    <source>
        <dbReference type="ARBA" id="ARBA00023125"/>
    </source>
</evidence>
<dbReference type="PANTHER" id="PTHR31845:SF37">
    <property type="entry name" value="TRANSCRIPTION FACTOR DOMAIN-CONTAINING PROTEIN"/>
    <property type="match status" value="1"/>
</dbReference>
<protein>
    <recommendedName>
        <fullName evidence="8">Transcription factor domain-containing protein</fullName>
    </recommendedName>
</protein>
<dbReference type="EMBL" id="MDDG01000002">
    <property type="protein sequence ID" value="OQE44415.1"/>
    <property type="molecule type" value="Genomic_DNA"/>
</dbReference>
<organism evidence="6 7">
    <name type="scientific">Penicillium coprophilum</name>
    <dbReference type="NCBI Taxonomy" id="36646"/>
    <lineage>
        <taxon>Eukaryota</taxon>
        <taxon>Fungi</taxon>
        <taxon>Dikarya</taxon>
        <taxon>Ascomycota</taxon>
        <taxon>Pezizomycotina</taxon>
        <taxon>Eurotiomycetes</taxon>
        <taxon>Eurotiomycetidae</taxon>
        <taxon>Eurotiales</taxon>
        <taxon>Aspergillaceae</taxon>
        <taxon>Penicillium</taxon>
    </lineage>
</organism>
<dbReference type="PANTHER" id="PTHR31845">
    <property type="entry name" value="FINGER DOMAIN PROTEIN, PUTATIVE-RELATED"/>
    <property type="match status" value="1"/>
</dbReference>
<dbReference type="GO" id="GO:0005634">
    <property type="term" value="C:nucleus"/>
    <property type="evidence" value="ECO:0007669"/>
    <property type="project" value="UniProtKB-SubCell"/>
</dbReference>
<evidence type="ECO:0000256" key="2">
    <source>
        <dbReference type="ARBA" id="ARBA00023015"/>
    </source>
</evidence>
<evidence type="ECO:0000256" key="1">
    <source>
        <dbReference type="ARBA" id="ARBA00004123"/>
    </source>
</evidence>
<dbReference type="GO" id="GO:0000976">
    <property type="term" value="F:transcription cis-regulatory region binding"/>
    <property type="evidence" value="ECO:0007669"/>
    <property type="project" value="TreeGrafter"/>
</dbReference>
<reference evidence="7" key="1">
    <citation type="journal article" date="2017" name="Nat. Microbiol.">
        <title>Global analysis of biosynthetic gene clusters reveals vast potential of secondary metabolite production in Penicillium species.</title>
        <authorList>
            <person name="Nielsen J.C."/>
            <person name="Grijseels S."/>
            <person name="Prigent S."/>
            <person name="Ji B."/>
            <person name="Dainat J."/>
            <person name="Nielsen K.F."/>
            <person name="Frisvad J.C."/>
            <person name="Workman M."/>
            <person name="Nielsen J."/>
        </authorList>
    </citation>
    <scope>NUCLEOTIDE SEQUENCE [LARGE SCALE GENOMIC DNA]</scope>
    <source>
        <strain evidence="7">IBT 31321</strain>
    </source>
</reference>
<name>A0A1V6V171_9EURO</name>